<dbReference type="Proteomes" id="UP000820669">
    <property type="component" value="Unassembled WGS sequence"/>
</dbReference>
<evidence type="ECO:0000313" key="2">
    <source>
        <dbReference type="Proteomes" id="UP000820669"/>
    </source>
</evidence>
<comment type="caution">
    <text evidence="1">The sequence shown here is derived from an EMBL/GenBank/DDBJ whole genome shotgun (WGS) entry which is preliminary data.</text>
</comment>
<protein>
    <recommendedName>
        <fullName evidence="3">Lactonase family protein</fullName>
    </recommendedName>
</protein>
<gene>
    <name evidence="1" type="ORF">HF526_04935</name>
</gene>
<proteinExistence type="predicted"/>
<keyword evidence="2" id="KW-1185">Reference proteome</keyword>
<reference evidence="1 2" key="1">
    <citation type="submission" date="2020-04" db="EMBL/GenBank/DDBJ databases">
        <authorList>
            <person name="Klaysubun C."/>
            <person name="Duangmal K."/>
            <person name="Lipun K."/>
        </authorList>
    </citation>
    <scope>NUCLEOTIDE SEQUENCE [LARGE SCALE GENOMIC DNA]</scope>
    <source>
        <strain evidence="1 2">K10HN5</strain>
    </source>
</reference>
<name>A0ABX1S6Z0_9PSEU</name>
<organism evidence="1 2">
    <name type="scientific">Pseudonocardia acidicola</name>
    <dbReference type="NCBI Taxonomy" id="2724939"/>
    <lineage>
        <taxon>Bacteria</taxon>
        <taxon>Bacillati</taxon>
        <taxon>Actinomycetota</taxon>
        <taxon>Actinomycetes</taxon>
        <taxon>Pseudonocardiales</taxon>
        <taxon>Pseudonocardiaceae</taxon>
        <taxon>Pseudonocardia</taxon>
    </lineage>
</organism>
<dbReference type="EMBL" id="JAAXLA010000006">
    <property type="protein sequence ID" value="NMH96662.1"/>
    <property type="molecule type" value="Genomic_DNA"/>
</dbReference>
<evidence type="ECO:0008006" key="3">
    <source>
        <dbReference type="Google" id="ProtNLM"/>
    </source>
</evidence>
<evidence type="ECO:0000313" key="1">
    <source>
        <dbReference type="EMBL" id="NMH96662.1"/>
    </source>
</evidence>
<sequence length="53" mass="5080">MANALLVTSLKNGTVYVATDSDGLAGPQSGSHTGLLANPGAILAFTPAVAAGP</sequence>
<dbReference type="RefSeq" id="WP_169380052.1">
    <property type="nucleotide sequence ID" value="NZ_JAAXLA010000006.1"/>
</dbReference>
<accession>A0ABX1S6Z0</accession>